<dbReference type="PANTHER" id="PTHR46082">
    <property type="entry name" value="ATP/GTP-BINDING PROTEIN-RELATED"/>
    <property type="match status" value="1"/>
</dbReference>
<dbReference type="InterPro" id="IPR053137">
    <property type="entry name" value="NLR-like"/>
</dbReference>
<accession>A0A5N6HD06</accession>
<dbReference type="AlphaFoldDB" id="A0A5N6HD06"/>
<dbReference type="Pfam" id="PF10544">
    <property type="entry name" value="T5orf172"/>
    <property type="match status" value="1"/>
</dbReference>
<feature type="compositionally biased region" description="Polar residues" evidence="1">
    <location>
        <begin position="314"/>
        <end position="335"/>
    </location>
</feature>
<dbReference type="Gene3D" id="3.40.50.1580">
    <property type="entry name" value="Nucleoside phosphorylase domain"/>
    <property type="match status" value="1"/>
</dbReference>
<name>A0A5N6HD06_ASPFL</name>
<dbReference type="SMART" id="SM00974">
    <property type="entry name" value="T5orf172"/>
    <property type="match status" value="1"/>
</dbReference>
<protein>
    <submittedName>
        <fullName evidence="3">Meiotically up-regulated gene 113-domain-containing protein</fullName>
    </submittedName>
</protein>
<dbReference type="VEuPathDB" id="FungiDB:AFLA_011892"/>
<dbReference type="InterPro" id="IPR035994">
    <property type="entry name" value="Nucleoside_phosphorylase_sf"/>
</dbReference>
<sequence>MRGLSGPTNDCIDKGLCVPNAVIASSASSMRSLSISSRIAREHNVLCFEMKAAGLMDQFPCLAIRGILDYADSHKDDRWQDYASAVAAAFAKDLLLVTPVRAVGGPFNDRWHDPSKLATIYVQGTSPLRRRDEPRISKEPLEFAPARSDLSFQIASVNFDRLHSIVANTYNLYPTPTNSTIVEMLCLAITKKDIQCSNRAKPGSDLCGTHLKSKIVTLVSDNEPNSDSSEEAEVTPEVNDLIEAVNDMGLESSPSTVNGDETLWEHEIRVKFEATSITRSGNAKHHGQVGGRHESEDPELINLHSPECGAPTDLASTQSTPSRRPNLTLSTTNIASDPHAAFETPTSYIPPKLHKSLQFELLRISQQLPDNHVGVVYICNVQYEERRVSDTKVIKIGVSSNVRQRLEGHFKNCAHTSLRLITFYPRSESESDSRKQIRNRYQVEKLIHTELGKFKFDKKCGCGKTHKELFEIRKDEFENMLDTVKHWVSWSEQKFGHVLVPRGG</sequence>
<dbReference type="PANTHER" id="PTHR46082:SF11">
    <property type="entry name" value="AAA+ ATPASE DOMAIN-CONTAINING PROTEIN-RELATED"/>
    <property type="match status" value="1"/>
</dbReference>
<dbReference type="SUPFAM" id="SSF53167">
    <property type="entry name" value="Purine and uridine phosphorylases"/>
    <property type="match status" value="1"/>
</dbReference>
<dbReference type="EMBL" id="ML734555">
    <property type="protein sequence ID" value="KAB8252356.1"/>
    <property type="molecule type" value="Genomic_DNA"/>
</dbReference>
<dbReference type="InterPro" id="IPR018306">
    <property type="entry name" value="Phage_T5_Orf172_DNA-bd"/>
</dbReference>
<gene>
    <name evidence="3" type="ORF">BDV35DRAFT_376044</name>
</gene>
<evidence type="ECO:0000313" key="3">
    <source>
        <dbReference type="EMBL" id="KAB8252356.1"/>
    </source>
</evidence>
<dbReference type="VEuPathDB" id="FungiDB:F9C07_10607"/>
<dbReference type="GO" id="GO:0003824">
    <property type="term" value="F:catalytic activity"/>
    <property type="evidence" value="ECO:0007669"/>
    <property type="project" value="InterPro"/>
</dbReference>
<organism evidence="3">
    <name type="scientific">Aspergillus flavus</name>
    <dbReference type="NCBI Taxonomy" id="5059"/>
    <lineage>
        <taxon>Eukaryota</taxon>
        <taxon>Fungi</taxon>
        <taxon>Dikarya</taxon>
        <taxon>Ascomycota</taxon>
        <taxon>Pezizomycotina</taxon>
        <taxon>Eurotiomycetes</taxon>
        <taxon>Eurotiomycetidae</taxon>
        <taxon>Eurotiales</taxon>
        <taxon>Aspergillaceae</taxon>
        <taxon>Aspergillus</taxon>
        <taxon>Aspergillus subgen. Circumdati</taxon>
    </lineage>
</organism>
<reference evidence="3" key="1">
    <citation type="submission" date="2019-04" db="EMBL/GenBank/DDBJ databases">
        <title>Friends and foes A comparative genomics study of 23 Aspergillus species from section Flavi.</title>
        <authorList>
            <consortium name="DOE Joint Genome Institute"/>
            <person name="Kjaerbolling I."/>
            <person name="Vesth T."/>
            <person name="Frisvad J.C."/>
            <person name="Nybo J.L."/>
            <person name="Theobald S."/>
            <person name="Kildgaard S."/>
            <person name="Isbrandt T."/>
            <person name="Kuo A."/>
            <person name="Sato A."/>
            <person name="Lyhne E.K."/>
            <person name="Kogle M.E."/>
            <person name="Wiebenga A."/>
            <person name="Kun R.S."/>
            <person name="Lubbers R.J."/>
            <person name="Makela M.R."/>
            <person name="Barry K."/>
            <person name="Chovatia M."/>
            <person name="Clum A."/>
            <person name="Daum C."/>
            <person name="Haridas S."/>
            <person name="He G."/>
            <person name="LaButti K."/>
            <person name="Lipzen A."/>
            <person name="Mondo S."/>
            <person name="Riley R."/>
            <person name="Salamov A."/>
            <person name="Simmons B.A."/>
            <person name="Magnuson J.K."/>
            <person name="Henrissat B."/>
            <person name="Mortensen U.H."/>
            <person name="Larsen T.O."/>
            <person name="Devries R.P."/>
            <person name="Grigoriev I.V."/>
            <person name="Machida M."/>
            <person name="Baker S.E."/>
            <person name="Andersen M.R."/>
        </authorList>
    </citation>
    <scope>NUCLEOTIDE SEQUENCE [LARGE SCALE GENOMIC DNA]</scope>
    <source>
        <strain evidence="3">CBS 121.62</strain>
    </source>
</reference>
<evidence type="ECO:0000259" key="2">
    <source>
        <dbReference type="SMART" id="SM00974"/>
    </source>
</evidence>
<dbReference type="VEuPathDB" id="FungiDB:AFLA_011893"/>
<feature type="domain" description="Bacteriophage T5 Orf172 DNA-binding" evidence="2">
    <location>
        <begin position="388"/>
        <end position="484"/>
    </location>
</feature>
<evidence type="ECO:0000256" key="1">
    <source>
        <dbReference type="SAM" id="MobiDB-lite"/>
    </source>
</evidence>
<feature type="region of interest" description="Disordered" evidence="1">
    <location>
        <begin position="308"/>
        <end position="347"/>
    </location>
</feature>
<dbReference type="GO" id="GO:0009116">
    <property type="term" value="P:nucleoside metabolic process"/>
    <property type="evidence" value="ECO:0007669"/>
    <property type="project" value="InterPro"/>
</dbReference>
<proteinExistence type="predicted"/>
<dbReference type="VEuPathDB" id="FungiDB:F9C07_2283795"/>
<dbReference type="Proteomes" id="UP000325434">
    <property type="component" value="Unassembled WGS sequence"/>
</dbReference>